<feature type="transmembrane region" description="Helical" evidence="5">
    <location>
        <begin position="25"/>
        <end position="45"/>
    </location>
</feature>
<gene>
    <name evidence="6" type="ORF">OVA965_LOCUS8365</name>
    <name evidence="7" type="ORF">TMI583_LOCUS8361</name>
</gene>
<sequence>MLINEILPQNVSDELLLFVTYKRRWFYLFIICLAQISNAMIWINFSPIADIATQYYSVNYDAINWLSLIYMAVTIPFTLPSTWIIDKIGIKSGMIIGSWLNALGSFIRVISTWSFLSIHSRFPIVLLGQFLCAVAQTYILFIPTKFSFVWFSEKQRSLANSIAIGSNYFGILMGSILSPLIVKHKENISLLLYINVAPALLAALFSVCIRTSNPPTPSCVAMTDVKQPFFVSLKKLLYSKSYIMLFIGCGFALACFNTLSTLVAQMMCPFGYDDMVVGFCLGYFIGAGTLGVLVFGYFADKTGKLEEISKILYGLSSLAYITIVLLIINQVPKYFLYLIFAIVGFVSLPILPLSMDLSIECTHPIAEATATGINFMSSQILGIIMVTVLPRFGRSLNEAEMLVQKCSVAHGVILDYTIPLYAMAIMMILTTIVYICCFKCDYKRRHFVPTEFQS</sequence>
<accession>A0A8S2D4K6</accession>
<dbReference type="EMBL" id="CAJOBA010002807">
    <property type="protein sequence ID" value="CAF3660225.1"/>
    <property type="molecule type" value="Genomic_DNA"/>
</dbReference>
<evidence type="ECO:0000256" key="5">
    <source>
        <dbReference type="SAM" id="Phobius"/>
    </source>
</evidence>
<feature type="transmembrane region" description="Helical" evidence="5">
    <location>
        <begin position="162"/>
        <end position="182"/>
    </location>
</feature>
<evidence type="ECO:0008006" key="9">
    <source>
        <dbReference type="Google" id="ProtNLM"/>
    </source>
</evidence>
<evidence type="ECO:0000256" key="3">
    <source>
        <dbReference type="ARBA" id="ARBA00022989"/>
    </source>
</evidence>
<dbReference type="Proteomes" id="UP000677228">
    <property type="component" value="Unassembled WGS sequence"/>
</dbReference>
<dbReference type="InterPro" id="IPR036259">
    <property type="entry name" value="MFS_trans_sf"/>
</dbReference>
<evidence type="ECO:0000256" key="4">
    <source>
        <dbReference type="ARBA" id="ARBA00023136"/>
    </source>
</evidence>
<dbReference type="InterPro" id="IPR011701">
    <property type="entry name" value="MFS"/>
</dbReference>
<keyword evidence="3 5" id="KW-1133">Transmembrane helix</keyword>
<feature type="transmembrane region" description="Helical" evidence="5">
    <location>
        <begin position="418"/>
        <end position="437"/>
    </location>
</feature>
<evidence type="ECO:0000256" key="1">
    <source>
        <dbReference type="ARBA" id="ARBA00004141"/>
    </source>
</evidence>
<comment type="caution">
    <text evidence="6">The sequence shown here is derived from an EMBL/GenBank/DDBJ whole genome shotgun (WGS) entry which is preliminary data.</text>
</comment>
<proteinExistence type="predicted"/>
<dbReference type="AlphaFoldDB" id="A0A8S2D4K6"/>
<dbReference type="PANTHER" id="PTHR10924:SF6">
    <property type="entry name" value="SOLUTE CARRIER FAMILY 49 MEMBER A3"/>
    <property type="match status" value="1"/>
</dbReference>
<feature type="transmembrane region" description="Helical" evidence="5">
    <location>
        <begin position="311"/>
        <end position="328"/>
    </location>
</feature>
<dbReference type="PANTHER" id="PTHR10924">
    <property type="entry name" value="MAJOR FACILITATOR SUPERFAMILY PROTEIN-RELATED"/>
    <property type="match status" value="1"/>
</dbReference>
<name>A0A8S2D4K6_9BILA</name>
<comment type="subcellular location">
    <subcellularLocation>
        <location evidence="1">Membrane</location>
        <topology evidence="1">Multi-pass membrane protein</topology>
    </subcellularLocation>
</comment>
<feature type="transmembrane region" description="Helical" evidence="5">
    <location>
        <begin position="334"/>
        <end position="353"/>
    </location>
</feature>
<evidence type="ECO:0000256" key="2">
    <source>
        <dbReference type="ARBA" id="ARBA00022692"/>
    </source>
</evidence>
<dbReference type="InterPro" id="IPR049680">
    <property type="entry name" value="FLVCR1-2_SLC49-like"/>
</dbReference>
<feature type="transmembrane region" description="Helical" evidence="5">
    <location>
        <begin position="65"/>
        <end position="85"/>
    </location>
</feature>
<dbReference type="Pfam" id="PF07690">
    <property type="entry name" value="MFS_1"/>
    <property type="match status" value="1"/>
</dbReference>
<protein>
    <recommendedName>
        <fullName evidence="9">Major facilitator superfamily (MFS) profile domain-containing protein</fullName>
    </recommendedName>
</protein>
<reference evidence="6" key="1">
    <citation type="submission" date="2021-02" db="EMBL/GenBank/DDBJ databases">
        <authorList>
            <person name="Nowell W R."/>
        </authorList>
    </citation>
    <scope>NUCLEOTIDE SEQUENCE</scope>
</reference>
<dbReference type="GO" id="GO:0016020">
    <property type="term" value="C:membrane"/>
    <property type="evidence" value="ECO:0007669"/>
    <property type="project" value="UniProtKB-SubCell"/>
</dbReference>
<feature type="transmembrane region" description="Helical" evidence="5">
    <location>
        <begin position="188"/>
        <end position="209"/>
    </location>
</feature>
<feature type="transmembrane region" description="Helical" evidence="5">
    <location>
        <begin position="242"/>
        <end position="264"/>
    </location>
</feature>
<feature type="transmembrane region" description="Helical" evidence="5">
    <location>
        <begin position="122"/>
        <end position="141"/>
    </location>
</feature>
<keyword evidence="2 5" id="KW-0812">Transmembrane</keyword>
<feature type="transmembrane region" description="Helical" evidence="5">
    <location>
        <begin position="276"/>
        <end position="299"/>
    </location>
</feature>
<evidence type="ECO:0000313" key="8">
    <source>
        <dbReference type="Proteomes" id="UP000677228"/>
    </source>
</evidence>
<keyword evidence="4 5" id="KW-0472">Membrane</keyword>
<dbReference type="SUPFAM" id="SSF103473">
    <property type="entry name" value="MFS general substrate transporter"/>
    <property type="match status" value="1"/>
</dbReference>
<dbReference type="Gene3D" id="1.20.1250.20">
    <property type="entry name" value="MFS general substrate transporter like domains"/>
    <property type="match status" value="2"/>
</dbReference>
<feature type="transmembrane region" description="Helical" evidence="5">
    <location>
        <begin position="97"/>
        <end position="116"/>
    </location>
</feature>
<organism evidence="6 8">
    <name type="scientific">Didymodactylos carnosus</name>
    <dbReference type="NCBI Taxonomy" id="1234261"/>
    <lineage>
        <taxon>Eukaryota</taxon>
        <taxon>Metazoa</taxon>
        <taxon>Spiralia</taxon>
        <taxon>Gnathifera</taxon>
        <taxon>Rotifera</taxon>
        <taxon>Eurotatoria</taxon>
        <taxon>Bdelloidea</taxon>
        <taxon>Philodinida</taxon>
        <taxon>Philodinidae</taxon>
        <taxon>Didymodactylos</taxon>
    </lineage>
</organism>
<dbReference type="Proteomes" id="UP000682733">
    <property type="component" value="Unassembled WGS sequence"/>
</dbReference>
<evidence type="ECO:0000313" key="6">
    <source>
        <dbReference type="EMBL" id="CAF0875769.1"/>
    </source>
</evidence>
<evidence type="ECO:0000313" key="7">
    <source>
        <dbReference type="EMBL" id="CAF3660225.1"/>
    </source>
</evidence>
<dbReference type="GO" id="GO:0022857">
    <property type="term" value="F:transmembrane transporter activity"/>
    <property type="evidence" value="ECO:0007669"/>
    <property type="project" value="InterPro"/>
</dbReference>
<dbReference type="EMBL" id="CAJNOK010002806">
    <property type="protein sequence ID" value="CAF0875769.1"/>
    <property type="molecule type" value="Genomic_DNA"/>
</dbReference>